<accession>A0A9W8LM61</accession>
<dbReference type="PROSITE" id="PS00344">
    <property type="entry name" value="GATA_ZN_FINGER_1"/>
    <property type="match status" value="1"/>
</dbReference>
<keyword evidence="4" id="KW-0862">Zinc</keyword>
<keyword evidence="2" id="KW-0479">Metal-binding</keyword>
<dbReference type="GO" id="GO:0000978">
    <property type="term" value="F:RNA polymerase II cis-regulatory region sequence-specific DNA binding"/>
    <property type="evidence" value="ECO:0007669"/>
    <property type="project" value="TreeGrafter"/>
</dbReference>
<organism evidence="9 10">
    <name type="scientific">Coemansia javaensis</name>
    <dbReference type="NCBI Taxonomy" id="2761396"/>
    <lineage>
        <taxon>Eukaryota</taxon>
        <taxon>Fungi</taxon>
        <taxon>Fungi incertae sedis</taxon>
        <taxon>Zoopagomycota</taxon>
        <taxon>Kickxellomycotina</taxon>
        <taxon>Kickxellomycetes</taxon>
        <taxon>Kickxellales</taxon>
        <taxon>Kickxellaceae</taxon>
        <taxon>Coemansia</taxon>
    </lineage>
</organism>
<dbReference type="GO" id="GO:0045944">
    <property type="term" value="P:positive regulation of transcription by RNA polymerase II"/>
    <property type="evidence" value="ECO:0007669"/>
    <property type="project" value="TreeGrafter"/>
</dbReference>
<evidence type="ECO:0000256" key="5">
    <source>
        <dbReference type="ARBA" id="ARBA00023242"/>
    </source>
</evidence>
<name>A0A9W8LM61_9FUNG</name>
<comment type="subcellular location">
    <subcellularLocation>
        <location evidence="1">Nucleus</location>
    </subcellularLocation>
</comment>
<dbReference type="OrthoDB" id="515401at2759"/>
<evidence type="ECO:0000256" key="2">
    <source>
        <dbReference type="ARBA" id="ARBA00022723"/>
    </source>
</evidence>
<keyword evidence="5" id="KW-0539">Nucleus</keyword>
<gene>
    <name evidence="9" type="primary">SFU1_1</name>
    <name evidence="9" type="ORF">H4R18_001048</name>
</gene>
<evidence type="ECO:0000256" key="7">
    <source>
        <dbReference type="SAM" id="MobiDB-lite"/>
    </source>
</evidence>
<dbReference type="PROSITE" id="PS50114">
    <property type="entry name" value="GATA_ZN_FINGER_2"/>
    <property type="match status" value="1"/>
</dbReference>
<evidence type="ECO:0000256" key="4">
    <source>
        <dbReference type="ARBA" id="ARBA00022833"/>
    </source>
</evidence>
<reference evidence="9" key="1">
    <citation type="submission" date="2022-07" db="EMBL/GenBank/DDBJ databases">
        <title>Phylogenomic reconstructions and comparative analyses of Kickxellomycotina fungi.</title>
        <authorList>
            <person name="Reynolds N.K."/>
            <person name="Stajich J.E."/>
            <person name="Barry K."/>
            <person name="Grigoriev I.V."/>
            <person name="Crous P."/>
            <person name="Smith M.E."/>
        </authorList>
    </citation>
    <scope>NUCLEOTIDE SEQUENCE</scope>
    <source>
        <strain evidence="9">NBRC 105414</strain>
    </source>
</reference>
<keyword evidence="3 6" id="KW-0863">Zinc-finger</keyword>
<keyword evidence="10" id="KW-1185">Reference proteome</keyword>
<dbReference type="InterPro" id="IPR000679">
    <property type="entry name" value="Znf_GATA"/>
</dbReference>
<dbReference type="Gene3D" id="3.30.50.10">
    <property type="entry name" value="Erythroid Transcription Factor GATA-1, subunit A"/>
    <property type="match status" value="1"/>
</dbReference>
<dbReference type="SMART" id="SM00401">
    <property type="entry name" value="ZnF_GATA"/>
    <property type="match status" value="1"/>
</dbReference>
<dbReference type="PRINTS" id="PR00619">
    <property type="entry name" value="GATAZNFINGER"/>
</dbReference>
<dbReference type="Pfam" id="PF00320">
    <property type="entry name" value="GATA"/>
    <property type="match status" value="1"/>
</dbReference>
<sequence>MRPCTTTAAGAKPVCFNCGVDSTPLWRRDAGGNAICNACGLYYKLHNVARPISMKRAVIKRRRRRATNNDSGPPAKDGQRGARPRTSAAAVAVAAAAAGRSSSVPVGEAPGSPPQAGALAWLPAPAPASSPALPPIGLCDRQRRPCGGLESLMQAAELSPPMPALDYCPPRSNHRLLLDSLATVATAEISLSKRRALLGFAHDSLAPVPHADYRAALQRECERLHMEAL</sequence>
<proteinExistence type="predicted"/>
<dbReference type="InterPro" id="IPR039355">
    <property type="entry name" value="Transcription_factor_GATA"/>
</dbReference>
<dbReference type="GO" id="GO:0005634">
    <property type="term" value="C:nucleus"/>
    <property type="evidence" value="ECO:0007669"/>
    <property type="project" value="UniProtKB-SubCell"/>
</dbReference>
<feature type="region of interest" description="Disordered" evidence="7">
    <location>
        <begin position="61"/>
        <end position="87"/>
    </location>
</feature>
<dbReference type="EMBL" id="JANBUL010000024">
    <property type="protein sequence ID" value="KAJ2784583.1"/>
    <property type="molecule type" value="Genomic_DNA"/>
</dbReference>
<dbReference type="GO" id="GO:0000981">
    <property type="term" value="F:DNA-binding transcription factor activity, RNA polymerase II-specific"/>
    <property type="evidence" value="ECO:0007669"/>
    <property type="project" value="TreeGrafter"/>
</dbReference>
<dbReference type="AlphaFoldDB" id="A0A9W8LM61"/>
<dbReference type="PANTHER" id="PTHR10071:SF281">
    <property type="entry name" value="BOX A-BINDING FACTOR-RELATED"/>
    <property type="match status" value="1"/>
</dbReference>
<dbReference type="InterPro" id="IPR013088">
    <property type="entry name" value="Znf_NHR/GATA"/>
</dbReference>
<evidence type="ECO:0000256" key="1">
    <source>
        <dbReference type="ARBA" id="ARBA00004123"/>
    </source>
</evidence>
<protein>
    <submittedName>
        <fullName evidence="9">GATA type transcriptional activator of nitrogen-regulated proteins</fullName>
    </submittedName>
</protein>
<evidence type="ECO:0000256" key="6">
    <source>
        <dbReference type="PROSITE-ProRule" id="PRU00094"/>
    </source>
</evidence>
<dbReference type="PANTHER" id="PTHR10071">
    <property type="entry name" value="TRANSCRIPTION FACTOR GATA FAMILY MEMBER"/>
    <property type="match status" value="1"/>
</dbReference>
<evidence type="ECO:0000313" key="10">
    <source>
        <dbReference type="Proteomes" id="UP001140217"/>
    </source>
</evidence>
<evidence type="ECO:0000259" key="8">
    <source>
        <dbReference type="PROSITE" id="PS50114"/>
    </source>
</evidence>
<comment type="caution">
    <text evidence="9">The sequence shown here is derived from an EMBL/GenBank/DDBJ whole genome shotgun (WGS) entry which is preliminary data.</text>
</comment>
<dbReference type="Proteomes" id="UP001140217">
    <property type="component" value="Unassembled WGS sequence"/>
</dbReference>
<dbReference type="GO" id="GO:0008270">
    <property type="term" value="F:zinc ion binding"/>
    <property type="evidence" value="ECO:0007669"/>
    <property type="project" value="UniProtKB-KW"/>
</dbReference>
<dbReference type="CDD" id="cd00202">
    <property type="entry name" value="ZnF_GATA"/>
    <property type="match status" value="1"/>
</dbReference>
<evidence type="ECO:0000256" key="3">
    <source>
        <dbReference type="ARBA" id="ARBA00022771"/>
    </source>
</evidence>
<evidence type="ECO:0000313" key="9">
    <source>
        <dbReference type="EMBL" id="KAJ2784583.1"/>
    </source>
</evidence>
<dbReference type="SUPFAM" id="SSF57716">
    <property type="entry name" value="Glucocorticoid receptor-like (DNA-binding domain)"/>
    <property type="match status" value="1"/>
</dbReference>
<dbReference type="GO" id="GO:0000122">
    <property type="term" value="P:negative regulation of transcription by RNA polymerase II"/>
    <property type="evidence" value="ECO:0007669"/>
    <property type="project" value="TreeGrafter"/>
</dbReference>
<feature type="domain" description="GATA-type" evidence="8">
    <location>
        <begin position="15"/>
        <end position="62"/>
    </location>
</feature>